<protein>
    <submittedName>
        <fullName evidence="1">Uncharacterized protein</fullName>
    </submittedName>
</protein>
<dbReference type="EMBL" id="SNRW01007185">
    <property type="protein sequence ID" value="KAA6381684.1"/>
    <property type="molecule type" value="Genomic_DNA"/>
</dbReference>
<gene>
    <name evidence="1" type="ORF">EZS28_022790</name>
</gene>
<accession>A0A5J4VGY0</accession>
<reference evidence="1 2" key="1">
    <citation type="submission" date="2019-03" db="EMBL/GenBank/DDBJ databases">
        <title>Single cell metagenomics reveals metabolic interactions within the superorganism composed of flagellate Streblomastix strix and complex community of Bacteroidetes bacteria on its surface.</title>
        <authorList>
            <person name="Treitli S.C."/>
            <person name="Kolisko M."/>
            <person name="Husnik F."/>
            <person name="Keeling P."/>
            <person name="Hampl V."/>
        </authorList>
    </citation>
    <scope>NUCLEOTIDE SEQUENCE [LARGE SCALE GENOMIC DNA]</scope>
    <source>
        <strain evidence="1">ST1C</strain>
    </source>
</reference>
<comment type="caution">
    <text evidence="1">The sequence shown here is derived from an EMBL/GenBank/DDBJ whole genome shotgun (WGS) entry which is preliminary data.</text>
</comment>
<dbReference type="Proteomes" id="UP000324800">
    <property type="component" value="Unassembled WGS sequence"/>
</dbReference>
<evidence type="ECO:0000313" key="2">
    <source>
        <dbReference type="Proteomes" id="UP000324800"/>
    </source>
</evidence>
<dbReference type="AlphaFoldDB" id="A0A5J4VGY0"/>
<organism evidence="1 2">
    <name type="scientific">Streblomastix strix</name>
    <dbReference type="NCBI Taxonomy" id="222440"/>
    <lineage>
        <taxon>Eukaryota</taxon>
        <taxon>Metamonada</taxon>
        <taxon>Preaxostyla</taxon>
        <taxon>Oxymonadida</taxon>
        <taxon>Streblomastigidae</taxon>
        <taxon>Streblomastix</taxon>
    </lineage>
</organism>
<sequence length="228" mass="26190">MQTEQEIQDVAKAVISFTDSFAQNKQGKQNEQPESQSTSSVTKICSTLQFLRNQILINSTCKQVITIPKLLQSLSTISRFKVGTHIDEEVDLQRLELIQRSRLCLFWIQDNGDEQIQTELVNNEYGRVMSISFSTAGGINEEQDFEIFNGLYHISGFLRALYKGRNNEWQPSFQPLPLLARRSEEQIEEEGANEEIEAQMSIKGYYGGIKFWANETKAVILNCFIHRR</sequence>
<proteinExistence type="predicted"/>
<name>A0A5J4VGY0_9EUKA</name>
<evidence type="ECO:0000313" key="1">
    <source>
        <dbReference type="EMBL" id="KAA6381684.1"/>
    </source>
</evidence>